<evidence type="ECO:0000313" key="2">
    <source>
        <dbReference type="Proteomes" id="UP000792457"/>
    </source>
</evidence>
<dbReference type="GO" id="GO:0010032">
    <property type="term" value="P:meiotic chromosome condensation"/>
    <property type="evidence" value="ECO:0007669"/>
    <property type="project" value="TreeGrafter"/>
</dbReference>
<reference evidence="1" key="2">
    <citation type="submission" date="2017-10" db="EMBL/GenBank/DDBJ databases">
        <title>Ladona fulva Genome sequencing and assembly.</title>
        <authorList>
            <person name="Murali S."/>
            <person name="Richards S."/>
            <person name="Bandaranaike D."/>
            <person name="Bellair M."/>
            <person name="Blankenburg K."/>
            <person name="Chao H."/>
            <person name="Dinh H."/>
            <person name="Doddapaneni H."/>
            <person name="Dugan-Rocha S."/>
            <person name="Elkadiri S."/>
            <person name="Gnanaolivu R."/>
            <person name="Hernandez B."/>
            <person name="Skinner E."/>
            <person name="Javaid M."/>
            <person name="Lee S."/>
            <person name="Li M."/>
            <person name="Ming W."/>
            <person name="Munidasa M."/>
            <person name="Muniz J."/>
            <person name="Nguyen L."/>
            <person name="Hughes D."/>
            <person name="Osuji N."/>
            <person name="Pu L.-L."/>
            <person name="Puazo M."/>
            <person name="Qu C."/>
            <person name="Quiroz J."/>
            <person name="Raj R."/>
            <person name="Weissenberger G."/>
            <person name="Xin Y."/>
            <person name="Zou X."/>
            <person name="Han Y."/>
            <person name="Worley K."/>
            <person name="Muzny D."/>
            <person name="Gibbs R."/>
        </authorList>
    </citation>
    <scope>NUCLEOTIDE SEQUENCE</scope>
    <source>
        <strain evidence="1">Sampled in the wild</strain>
    </source>
</reference>
<reference evidence="1" key="1">
    <citation type="submission" date="2013-04" db="EMBL/GenBank/DDBJ databases">
        <authorList>
            <person name="Qu J."/>
            <person name="Murali S.C."/>
            <person name="Bandaranaike D."/>
            <person name="Bellair M."/>
            <person name="Blankenburg K."/>
            <person name="Chao H."/>
            <person name="Dinh H."/>
            <person name="Doddapaneni H."/>
            <person name="Downs B."/>
            <person name="Dugan-Rocha S."/>
            <person name="Elkadiri S."/>
            <person name="Gnanaolivu R.D."/>
            <person name="Hernandez B."/>
            <person name="Javaid M."/>
            <person name="Jayaseelan J.C."/>
            <person name="Lee S."/>
            <person name="Li M."/>
            <person name="Ming W."/>
            <person name="Munidasa M."/>
            <person name="Muniz J."/>
            <person name="Nguyen L."/>
            <person name="Ongeri F."/>
            <person name="Osuji N."/>
            <person name="Pu L.-L."/>
            <person name="Puazo M."/>
            <person name="Qu C."/>
            <person name="Quiroz J."/>
            <person name="Raj R."/>
            <person name="Weissenberger G."/>
            <person name="Xin Y."/>
            <person name="Zou X."/>
            <person name="Han Y."/>
            <person name="Richards S."/>
            <person name="Worley K."/>
            <person name="Muzny D."/>
            <person name="Gibbs R."/>
        </authorList>
    </citation>
    <scope>NUCLEOTIDE SEQUENCE</scope>
    <source>
        <strain evidence="1">Sampled in the wild</strain>
    </source>
</reference>
<name>A0A8K0KID4_LADFU</name>
<organism evidence="1 2">
    <name type="scientific">Ladona fulva</name>
    <name type="common">Scarce chaser dragonfly</name>
    <name type="synonym">Libellula fulva</name>
    <dbReference type="NCBI Taxonomy" id="123851"/>
    <lineage>
        <taxon>Eukaryota</taxon>
        <taxon>Metazoa</taxon>
        <taxon>Ecdysozoa</taxon>
        <taxon>Arthropoda</taxon>
        <taxon>Hexapoda</taxon>
        <taxon>Insecta</taxon>
        <taxon>Pterygota</taxon>
        <taxon>Palaeoptera</taxon>
        <taxon>Odonata</taxon>
        <taxon>Epiprocta</taxon>
        <taxon>Anisoptera</taxon>
        <taxon>Libelluloidea</taxon>
        <taxon>Libellulidae</taxon>
        <taxon>Ladona</taxon>
    </lineage>
</organism>
<gene>
    <name evidence="1" type="ORF">J437_LFUL012662</name>
</gene>
<dbReference type="GO" id="GO:0000779">
    <property type="term" value="C:condensed chromosome, centromeric region"/>
    <property type="evidence" value="ECO:0007669"/>
    <property type="project" value="TreeGrafter"/>
</dbReference>
<dbReference type="PANTHER" id="PTHR14222:SF1">
    <property type="entry name" value="CONDENSIN-2 COMPLEX SUBUNIT D3"/>
    <property type="match status" value="1"/>
</dbReference>
<dbReference type="InterPro" id="IPR016024">
    <property type="entry name" value="ARM-type_fold"/>
</dbReference>
<dbReference type="GO" id="GO:0007076">
    <property type="term" value="P:mitotic chromosome condensation"/>
    <property type="evidence" value="ECO:0007669"/>
    <property type="project" value="InterPro"/>
</dbReference>
<feature type="non-terminal residue" evidence="1">
    <location>
        <position position="403"/>
    </location>
</feature>
<dbReference type="AlphaFoldDB" id="A0A8K0KID4"/>
<accession>A0A8K0KID4</accession>
<dbReference type="GO" id="GO:0000796">
    <property type="term" value="C:condensin complex"/>
    <property type="evidence" value="ECO:0007669"/>
    <property type="project" value="TreeGrafter"/>
</dbReference>
<proteinExistence type="predicted"/>
<dbReference type="PANTHER" id="PTHR14222">
    <property type="entry name" value="CONDENSIN"/>
    <property type="match status" value="1"/>
</dbReference>
<protein>
    <submittedName>
        <fullName evidence="1">Uncharacterized protein</fullName>
    </submittedName>
</protein>
<dbReference type="Proteomes" id="UP000792457">
    <property type="component" value="Unassembled WGS sequence"/>
</dbReference>
<sequence length="403" mass="45547">MELENLISSFQLETLDDGWVESVWENEFMELEELPTEYLSSEEFDMVVQDFKVEIKNVILSCSAENNESLRIWDILGQHTKRLLPVIYYFINQGKVDSENDESRSACLSAASLYFLLLSIPGSSAYRVFRTLLFENALDCFKLSSLLKEESTGKKRIQDEDYDEGDNEGLFYGQKYQLAEGLNSALLDLLSLLKIFSLKDKQTSFELVVQTLTSLTQVDNKISKLNFAWSHASKYNLPTHRNLDDLLHSLSYNAFVALYLLSRGRLHESDVACVEMVLDNLLPGLAWGGSLGTARERTIMRHNVLAFVRNCLLPIAKEQDELEGTVLTLVRHLCGAVVRMATDVRRLVKELQDSMPNIIIALVERFKDVSPTVCGKALSAVSECASLPSIIDIICSSFDRELE</sequence>
<dbReference type="InterPro" id="IPR026971">
    <property type="entry name" value="CND1/NCAPD3"/>
</dbReference>
<evidence type="ECO:0000313" key="1">
    <source>
        <dbReference type="EMBL" id="KAG8232858.1"/>
    </source>
</evidence>
<comment type="caution">
    <text evidence="1">The sequence shown here is derived from an EMBL/GenBank/DDBJ whole genome shotgun (WGS) entry which is preliminary data.</text>
</comment>
<keyword evidence="2" id="KW-1185">Reference proteome</keyword>
<dbReference type="SUPFAM" id="SSF48371">
    <property type="entry name" value="ARM repeat"/>
    <property type="match status" value="1"/>
</dbReference>
<dbReference type="OrthoDB" id="10263978at2759"/>
<dbReference type="GO" id="GO:0042393">
    <property type="term" value="F:histone binding"/>
    <property type="evidence" value="ECO:0007669"/>
    <property type="project" value="TreeGrafter"/>
</dbReference>
<dbReference type="EMBL" id="KZ308661">
    <property type="protein sequence ID" value="KAG8232858.1"/>
    <property type="molecule type" value="Genomic_DNA"/>
</dbReference>